<feature type="transmembrane region" description="Helical" evidence="6">
    <location>
        <begin position="234"/>
        <end position="256"/>
    </location>
</feature>
<feature type="transmembrane region" description="Helical" evidence="6">
    <location>
        <begin position="268"/>
        <end position="285"/>
    </location>
</feature>
<comment type="caution">
    <text evidence="7">The sequence shown here is derived from an EMBL/GenBank/DDBJ whole genome shotgun (WGS) entry which is preliminary data.</text>
</comment>
<feature type="transmembrane region" description="Helical" evidence="6">
    <location>
        <begin position="57"/>
        <end position="77"/>
    </location>
</feature>
<evidence type="ECO:0000256" key="5">
    <source>
        <dbReference type="ARBA" id="ARBA00023136"/>
    </source>
</evidence>
<feature type="transmembrane region" description="Helical" evidence="6">
    <location>
        <begin position="401"/>
        <end position="418"/>
    </location>
</feature>
<keyword evidence="4 6" id="KW-1133">Transmembrane helix</keyword>
<feature type="transmembrane region" description="Helical" evidence="6">
    <location>
        <begin position="203"/>
        <end position="222"/>
    </location>
</feature>
<feature type="transmembrane region" description="Helical" evidence="6">
    <location>
        <begin position="322"/>
        <end position="341"/>
    </location>
</feature>
<gene>
    <name evidence="7" type="ORF">GS597_10825</name>
</gene>
<dbReference type="GO" id="GO:0005886">
    <property type="term" value="C:plasma membrane"/>
    <property type="evidence" value="ECO:0007669"/>
    <property type="project" value="UniProtKB-SubCell"/>
</dbReference>
<dbReference type="AlphaFoldDB" id="A0A8K2A044"/>
<dbReference type="GO" id="GO:0015658">
    <property type="term" value="F:branched-chain amino acid transmembrane transporter activity"/>
    <property type="evidence" value="ECO:0007669"/>
    <property type="project" value="InterPro"/>
</dbReference>
<dbReference type="CDD" id="cd06581">
    <property type="entry name" value="TM_PBP1_LivM_like"/>
    <property type="match status" value="1"/>
</dbReference>
<name>A0A8K2A044_9CYAN</name>
<dbReference type="InterPro" id="IPR001851">
    <property type="entry name" value="ABC_transp_permease"/>
</dbReference>
<proteinExistence type="predicted"/>
<accession>A0A8K2A044</accession>
<dbReference type="RefSeq" id="WP_161825469.1">
    <property type="nucleotide sequence ID" value="NZ_WVIC01000019.1"/>
</dbReference>
<evidence type="ECO:0000256" key="6">
    <source>
        <dbReference type="SAM" id="Phobius"/>
    </source>
</evidence>
<organism evidence="7 8">
    <name type="scientific">Petrachloros mirabilis ULC683</name>
    <dbReference type="NCBI Taxonomy" id="2781853"/>
    <lineage>
        <taxon>Bacteria</taxon>
        <taxon>Bacillati</taxon>
        <taxon>Cyanobacteriota</taxon>
        <taxon>Cyanophyceae</taxon>
        <taxon>Synechococcales</taxon>
        <taxon>Petrachlorosaceae</taxon>
        <taxon>Petrachloros</taxon>
        <taxon>Petrachloros mirabilis</taxon>
    </lineage>
</organism>
<comment type="subcellular location">
    <subcellularLocation>
        <location evidence="1">Cell membrane</location>
        <topology evidence="1">Multi-pass membrane protein</topology>
    </subcellularLocation>
</comment>
<dbReference type="InterPro" id="IPR043428">
    <property type="entry name" value="LivM-like"/>
</dbReference>
<dbReference type="PANTHER" id="PTHR30482:SF10">
    <property type="entry name" value="HIGH-AFFINITY BRANCHED-CHAIN AMINO ACID TRANSPORT PROTEIN BRAE"/>
    <property type="match status" value="1"/>
</dbReference>
<evidence type="ECO:0000256" key="2">
    <source>
        <dbReference type="ARBA" id="ARBA00022475"/>
    </source>
</evidence>
<evidence type="ECO:0000256" key="3">
    <source>
        <dbReference type="ARBA" id="ARBA00022692"/>
    </source>
</evidence>
<sequence>MVGYLVSLAIFTATYALFSLGLNLQWGYTGLINFGHIAFMTVGAYTTVLLSLNGVPLVLAVLAGAILAGILGLLIGISTLRLREDYLAIVTIGVSEVVRLIALNEEELTQGTRGVYGFPLPLASLNPNLPLRLGMIVILTMICGVGVWQIWRWLGHVPQGADRSVPLRRAALGRQRLALGGYLLCLGGSVTALWWGFAMNTGFLGLAGASAIAALGCVYSRFSHPLKTASHQSWLTHSTIIAVNLVLGLVLMVYWAGVMGLYDYTYKAGLMWLLVVILGFTFWQLQRWVHSPWGRVLKSIREDEEVAKALGKNVFRYKLQSLMLGGAIAGIAGAFYAWQLTFINPDGFIPLITFQAWIIVVLGGAGNNVGTLLGAMIFWVYDAATRFLLPSLVTLDDARLGAFRIMVIGLLLIVLMMWRPQGILGNKDELTLGR</sequence>
<keyword evidence="2" id="KW-1003">Cell membrane</keyword>
<feature type="transmembrane region" description="Helical" evidence="6">
    <location>
        <begin position="6"/>
        <end position="24"/>
    </location>
</feature>
<keyword evidence="3 6" id="KW-0812">Transmembrane</keyword>
<dbReference type="EMBL" id="WVIC01000019">
    <property type="protein sequence ID" value="NCJ06992.1"/>
    <property type="molecule type" value="Genomic_DNA"/>
</dbReference>
<dbReference type="Pfam" id="PF02653">
    <property type="entry name" value="BPD_transp_2"/>
    <property type="match status" value="2"/>
</dbReference>
<keyword evidence="8" id="KW-1185">Reference proteome</keyword>
<feature type="transmembrane region" description="Helical" evidence="6">
    <location>
        <begin position="31"/>
        <end position="51"/>
    </location>
</feature>
<feature type="transmembrane region" description="Helical" evidence="6">
    <location>
        <begin position="177"/>
        <end position="197"/>
    </location>
</feature>
<evidence type="ECO:0000256" key="4">
    <source>
        <dbReference type="ARBA" id="ARBA00022989"/>
    </source>
</evidence>
<reference evidence="7" key="1">
    <citation type="submission" date="2019-12" db="EMBL/GenBank/DDBJ databases">
        <title>High-Quality draft genome sequences of three cyanobacteria isolated from the limestone walls of the Old Cathedral of Coimbra.</title>
        <authorList>
            <person name="Tiago I."/>
            <person name="Soares F."/>
            <person name="Portugal A."/>
        </authorList>
    </citation>
    <scope>NUCLEOTIDE SEQUENCE [LARGE SCALE GENOMIC DNA]</scope>
    <source>
        <strain evidence="7">C</strain>
    </source>
</reference>
<evidence type="ECO:0000313" key="8">
    <source>
        <dbReference type="Proteomes" id="UP000607397"/>
    </source>
</evidence>
<evidence type="ECO:0000313" key="7">
    <source>
        <dbReference type="EMBL" id="NCJ06992.1"/>
    </source>
</evidence>
<protein>
    <submittedName>
        <fullName evidence="7">Branched-chain amino acid ABC transporter permease</fullName>
    </submittedName>
</protein>
<feature type="transmembrane region" description="Helical" evidence="6">
    <location>
        <begin position="129"/>
        <end position="151"/>
    </location>
</feature>
<dbReference type="PANTHER" id="PTHR30482">
    <property type="entry name" value="HIGH-AFFINITY BRANCHED-CHAIN AMINO ACID TRANSPORT SYSTEM PERMEASE"/>
    <property type="match status" value="1"/>
</dbReference>
<keyword evidence="5 6" id="KW-0472">Membrane</keyword>
<feature type="transmembrane region" description="Helical" evidence="6">
    <location>
        <begin position="86"/>
        <end position="103"/>
    </location>
</feature>
<evidence type="ECO:0000256" key="1">
    <source>
        <dbReference type="ARBA" id="ARBA00004651"/>
    </source>
</evidence>
<dbReference type="Proteomes" id="UP000607397">
    <property type="component" value="Unassembled WGS sequence"/>
</dbReference>